<protein>
    <recommendedName>
        <fullName evidence="1">Ribosomal RNA methyltransferase FtsJ domain-containing protein</fullName>
    </recommendedName>
</protein>
<dbReference type="AlphaFoldDB" id="A0A5N6R350"/>
<dbReference type="PANTHER" id="PTHR37911">
    <property type="entry name" value="OSJNBA0067K08.20 PROTEIN"/>
    <property type="match status" value="1"/>
</dbReference>
<gene>
    <name evidence="2" type="ORF">FH972_009322</name>
</gene>
<reference evidence="2 3" key="1">
    <citation type="submission" date="2019-06" db="EMBL/GenBank/DDBJ databases">
        <title>A chromosomal-level reference genome of Carpinus fangiana (Coryloideae, Betulaceae).</title>
        <authorList>
            <person name="Yang X."/>
            <person name="Wang Z."/>
            <person name="Zhang L."/>
            <person name="Hao G."/>
            <person name="Liu J."/>
            <person name="Yang Y."/>
        </authorList>
    </citation>
    <scope>NUCLEOTIDE SEQUENCE [LARGE SCALE GENOMIC DNA]</scope>
    <source>
        <strain evidence="2">Cfa_2016G</strain>
        <tissue evidence="2">Leaf</tissue>
    </source>
</reference>
<dbReference type="EMBL" id="CM017323">
    <property type="protein sequence ID" value="KAE8023650.1"/>
    <property type="molecule type" value="Genomic_DNA"/>
</dbReference>
<sequence length="353" mass="40097">MLSPPTLFSPFKDASLFTKSPITSRYGKEVNQDYYRCQQDLKSFKQDKAVPRCLTSINSSSAPLKRKTIGRGGTQPESTVTLATSSIDATKEKEGARRKSKKLADSRFYRLHKNHKSQNQADNFTEDELQQIGLGYDWMVRFMEKDDPNLRHPYDWYKYGEFGPYSWRGVVIGDPIRGRFSNEGVTLSSEIITQFKEQGLNTEVYYTIKEMGETFSIVPTTFGLLMCYCHNYFRIFSCKISYANFLIFWVCELYSGEGIPYLLLLSWDKAGTPVSEKAVVQIKPEVLKYVCRAGYKLEAAIEQLGVDVSGKEALDSGLSTGEFTDCLLQYGASFVYGIDVGYGQVLKHERTNK</sequence>
<accession>A0A5N6R350</accession>
<keyword evidence="3" id="KW-1185">Reference proteome</keyword>
<dbReference type="GO" id="GO:0032259">
    <property type="term" value="P:methylation"/>
    <property type="evidence" value="ECO:0007669"/>
    <property type="project" value="InterPro"/>
</dbReference>
<organism evidence="2 3">
    <name type="scientific">Carpinus fangiana</name>
    <dbReference type="NCBI Taxonomy" id="176857"/>
    <lineage>
        <taxon>Eukaryota</taxon>
        <taxon>Viridiplantae</taxon>
        <taxon>Streptophyta</taxon>
        <taxon>Embryophyta</taxon>
        <taxon>Tracheophyta</taxon>
        <taxon>Spermatophyta</taxon>
        <taxon>Magnoliopsida</taxon>
        <taxon>eudicotyledons</taxon>
        <taxon>Gunneridae</taxon>
        <taxon>Pentapetalae</taxon>
        <taxon>rosids</taxon>
        <taxon>fabids</taxon>
        <taxon>Fagales</taxon>
        <taxon>Betulaceae</taxon>
        <taxon>Carpinus</taxon>
    </lineage>
</organism>
<dbReference type="PANTHER" id="PTHR37911:SF1">
    <property type="entry name" value="OS04G0497900 PROTEIN"/>
    <property type="match status" value="1"/>
</dbReference>
<dbReference type="InterPro" id="IPR002877">
    <property type="entry name" value="RNA_MeTrfase_FtsJ_dom"/>
</dbReference>
<proteinExistence type="predicted"/>
<evidence type="ECO:0000259" key="1">
    <source>
        <dbReference type="Pfam" id="PF01728"/>
    </source>
</evidence>
<dbReference type="Pfam" id="PF01728">
    <property type="entry name" value="FtsJ"/>
    <property type="match status" value="1"/>
</dbReference>
<dbReference type="Gene3D" id="3.40.50.150">
    <property type="entry name" value="Vaccinia Virus protein VP39"/>
    <property type="match status" value="1"/>
</dbReference>
<dbReference type="OrthoDB" id="1923815at2759"/>
<dbReference type="Proteomes" id="UP000327013">
    <property type="component" value="Chromosome 3"/>
</dbReference>
<name>A0A5N6R350_9ROSI</name>
<dbReference type="InterPro" id="IPR029063">
    <property type="entry name" value="SAM-dependent_MTases_sf"/>
</dbReference>
<evidence type="ECO:0000313" key="3">
    <source>
        <dbReference type="Proteomes" id="UP000327013"/>
    </source>
</evidence>
<feature type="domain" description="Ribosomal RNA methyltransferase FtsJ" evidence="1">
    <location>
        <begin position="289"/>
        <end position="350"/>
    </location>
</feature>
<dbReference type="GO" id="GO:0008168">
    <property type="term" value="F:methyltransferase activity"/>
    <property type="evidence" value="ECO:0007669"/>
    <property type="project" value="InterPro"/>
</dbReference>
<dbReference type="SUPFAM" id="SSF53335">
    <property type="entry name" value="S-adenosyl-L-methionine-dependent methyltransferases"/>
    <property type="match status" value="1"/>
</dbReference>
<evidence type="ECO:0000313" key="2">
    <source>
        <dbReference type="EMBL" id="KAE8023650.1"/>
    </source>
</evidence>